<reference evidence="2" key="1">
    <citation type="submission" date="2023-06" db="EMBL/GenBank/DDBJ databases">
        <title>Male Hemibagrus guttatus genome.</title>
        <authorList>
            <person name="Bian C."/>
        </authorList>
    </citation>
    <scope>NUCLEOTIDE SEQUENCE</scope>
    <source>
        <strain evidence="2">Male_cb2023</strain>
        <tissue evidence="2">Muscle</tissue>
    </source>
</reference>
<organism evidence="2 3">
    <name type="scientific">Hemibagrus guttatus</name>
    <dbReference type="NCBI Taxonomy" id="175788"/>
    <lineage>
        <taxon>Eukaryota</taxon>
        <taxon>Metazoa</taxon>
        <taxon>Chordata</taxon>
        <taxon>Craniata</taxon>
        <taxon>Vertebrata</taxon>
        <taxon>Euteleostomi</taxon>
        <taxon>Actinopterygii</taxon>
        <taxon>Neopterygii</taxon>
        <taxon>Teleostei</taxon>
        <taxon>Ostariophysi</taxon>
        <taxon>Siluriformes</taxon>
        <taxon>Bagridae</taxon>
        <taxon>Hemibagrus</taxon>
    </lineage>
</organism>
<feature type="compositionally biased region" description="Basic and acidic residues" evidence="1">
    <location>
        <begin position="60"/>
        <end position="72"/>
    </location>
</feature>
<proteinExistence type="predicted"/>
<evidence type="ECO:0000256" key="1">
    <source>
        <dbReference type="SAM" id="MobiDB-lite"/>
    </source>
</evidence>
<dbReference type="Proteomes" id="UP001274896">
    <property type="component" value="Unassembled WGS sequence"/>
</dbReference>
<feature type="compositionally biased region" description="Basic and acidic residues" evidence="1">
    <location>
        <begin position="81"/>
        <end position="102"/>
    </location>
</feature>
<feature type="compositionally biased region" description="Basic and acidic residues" evidence="1">
    <location>
        <begin position="1"/>
        <end position="13"/>
    </location>
</feature>
<accession>A0AAE0USH3</accession>
<feature type="region of interest" description="Disordered" evidence="1">
    <location>
        <begin position="1"/>
        <end position="22"/>
    </location>
</feature>
<comment type="caution">
    <text evidence="2">The sequence shown here is derived from an EMBL/GenBank/DDBJ whole genome shotgun (WGS) entry which is preliminary data.</text>
</comment>
<evidence type="ECO:0000313" key="3">
    <source>
        <dbReference type="Proteomes" id="UP001274896"/>
    </source>
</evidence>
<sequence>MPRGKEISEDIRKKAVTAHQSGEGFKTISKRFQLHPSTEKRCCCSNETLDAALRQGDEVGHLGKSVDHRENDGVTSGWSKASDKVHGDVRPRSPENRERMEEPGWMYSKCL</sequence>
<evidence type="ECO:0000313" key="2">
    <source>
        <dbReference type="EMBL" id="KAK3516090.1"/>
    </source>
</evidence>
<dbReference type="Gene3D" id="1.10.10.10">
    <property type="entry name" value="Winged helix-like DNA-binding domain superfamily/Winged helix DNA-binding domain"/>
    <property type="match status" value="1"/>
</dbReference>
<dbReference type="EMBL" id="JAUCMX010000019">
    <property type="protein sequence ID" value="KAK3516090.1"/>
    <property type="molecule type" value="Genomic_DNA"/>
</dbReference>
<feature type="region of interest" description="Disordered" evidence="1">
    <location>
        <begin position="60"/>
        <end position="111"/>
    </location>
</feature>
<dbReference type="AlphaFoldDB" id="A0AAE0USH3"/>
<keyword evidence="3" id="KW-1185">Reference proteome</keyword>
<protein>
    <submittedName>
        <fullName evidence="2">Uncharacterized protein</fullName>
    </submittedName>
</protein>
<gene>
    <name evidence="2" type="ORF">QTP70_005432</name>
</gene>
<name>A0AAE0USH3_9TELE</name>
<dbReference type="InterPro" id="IPR036388">
    <property type="entry name" value="WH-like_DNA-bd_sf"/>
</dbReference>